<dbReference type="STRING" id="29920.A0A329RGB6"/>
<organism evidence="12 13">
    <name type="scientific">Phytophthora cactorum</name>
    <dbReference type="NCBI Taxonomy" id="29920"/>
    <lineage>
        <taxon>Eukaryota</taxon>
        <taxon>Sar</taxon>
        <taxon>Stramenopiles</taxon>
        <taxon>Oomycota</taxon>
        <taxon>Peronosporomycetes</taxon>
        <taxon>Peronosporales</taxon>
        <taxon>Peronosporaceae</taxon>
        <taxon>Phytophthora</taxon>
    </lineage>
</organism>
<dbReference type="Proteomes" id="UP000760860">
    <property type="component" value="Unassembled WGS sequence"/>
</dbReference>
<dbReference type="SUPFAM" id="SSF81321">
    <property type="entry name" value="Family A G protein-coupled receptor-like"/>
    <property type="match status" value="1"/>
</dbReference>
<dbReference type="Gene3D" id="1.20.1070.10">
    <property type="entry name" value="Rhodopsin 7-helix transmembrane proteins"/>
    <property type="match status" value="1"/>
</dbReference>
<evidence type="ECO:0000313" key="12">
    <source>
        <dbReference type="EMBL" id="RAW22328.1"/>
    </source>
</evidence>
<dbReference type="AlphaFoldDB" id="A0A329RGB6"/>
<dbReference type="Proteomes" id="UP000697107">
    <property type="component" value="Unassembled WGS sequence"/>
</dbReference>
<evidence type="ECO:0000256" key="1">
    <source>
        <dbReference type="ARBA" id="ARBA00004141"/>
    </source>
</evidence>
<feature type="transmembrane region" description="Helical" evidence="6">
    <location>
        <begin position="39"/>
        <end position="64"/>
    </location>
</feature>
<feature type="transmembrane region" description="Helical" evidence="6">
    <location>
        <begin position="220"/>
        <end position="237"/>
    </location>
</feature>
<dbReference type="InterPro" id="IPR017981">
    <property type="entry name" value="GPCR_2-like_7TM"/>
</dbReference>
<evidence type="ECO:0000256" key="2">
    <source>
        <dbReference type="ARBA" id="ARBA00022692"/>
    </source>
</evidence>
<dbReference type="InterPro" id="IPR000848">
    <property type="entry name" value="GPCR_cAMP"/>
</dbReference>
<dbReference type="GO" id="GO:0030552">
    <property type="term" value="F:cAMP binding"/>
    <property type="evidence" value="ECO:0007669"/>
    <property type="project" value="InterPro"/>
</dbReference>
<evidence type="ECO:0000313" key="10">
    <source>
        <dbReference type="EMBL" id="KAG2994937.1"/>
    </source>
</evidence>
<evidence type="ECO:0000259" key="7">
    <source>
        <dbReference type="PROSITE" id="PS50261"/>
    </source>
</evidence>
<evidence type="ECO:0000313" key="13">
    <source>
        <dbReference type="Proteomes" id="UP000251314"/>
    </source>
</evidence>
<accession>A0A329RGB6</accession>
<dbReference type="Proteomes" id="UP000736787">
    <property type="component" value="Unassembled WGS sequence"/>
</dbReference>
<dbReference type="VEuPathDB" id="FungiDB:PC110_g21232"/>
<feature type="transmembrane region" description="Helical" evidence="6">
    <location>
        <begin position="7"/>
        <end position="27"/>
    </location>
</feature>
<dbReference type="PANTHER" id="PTHR23112:SF0">
    <property type="entry name" value="TRANSMEMBRANE PROTEIN 116"/>
    <property type="match status" value="1"/>
</dbReference>
<feature type="transmembrane region" description="Helical" evidence="6">
    <location>
        <begin position="84"/>
        <end position="104"/>
    </location>
</feature>
<evidence type="ECO:0000256" key="4">
    <source>
        <dbReference type="ARBA" id="ARBA00023136"/>
    </source>
</evidence>
<gene>
    <name evidence="12" type="ORF">PC110_g21232</name>
    <name evidence="8" type="ORF">PC113_g3849</name>
    <name evidence="9" type="ORF">PC117_g4003</name>
    <name evidence="10" type="ORF">PC118_g3275</name>
    <name evidence="11" type="ORF">PC129_g7242</name>
</gene>
<reference evidence="12 13" key="1">
    <citation type="submission" date="2018-01" db="EMBL/GenBank/DDBJ databases">
        <title>Draft genome of the strawberry crown rot pathogen Phytophthora cactorum.</title>
        <authorList>
            <person name="Armitage A.D."/>
            <person name="Lysoe E."/>
            <person name="Nellist C.F."/>
            <person name="Harrison R.J."/>
            <person name="Brurberg M.B."/>
        </authorList>
    </citation>
    <scope>NUCLEOTIDE SEQUENCE [LARGE SCALE GENOMIC DNA]</scope>
    <source>
        <strain evidence="12 13">10300</strain>
    </source>
</reference>
<dbReference type="Pfam" id="PF05462">
    <property type="entry name" value="Dicty_CAR"/>
    <property type="match status" value="1"/>
</dbReference>
<feature type="region of interest" description="Disordered" evidence="5">
    <location>
        <begin position="309"/>
        <end position="328"/>
    </location>
</feature>
<dbReference type="InterPro" id="IPR022343">
    <property type="entry name" value="GCR1-cAMP_receptor"/>
</dbReference>
<dbReference type="PROSITE" id="PS50261">
    <property type="entry name" value="G_PROTEIN_RECEP_F2_4"/>
    <property type="match status" value="1"/>
</dbReference>
<feature type="transmembrane region" description="Helical" evidence="6">
    <location>
        <begin position="180"/>
        <end position="200"/>
    </location>
</feature>
<sequence>MELLQEVVLLVASCVSCAGCGFLLATWKRVEAPNYVSRRIVTSLGLAGLVTAIAFAMSLVVNGLGQSYRQHEGLCYAQALTLQYFYLASYFWTACFAFHLYQIIVKRNEYPEEFLWVYRGVGWGLPGLVLVYLVLRQLTGHLGVGGADRRWCWIAVHTTHEEEGKDPLVWRREGATQQLLLFYAPVLCVLVFNVGIYHTILKFLHMDPMASRFREKVKLYLGIFFLCSVWGIVNRLVQFFRADHTPNEFLGVMESICDPLQPLLNAVAYGTNKQSLEAYKERFFPGWIYSSLPSSDDEESSGIDDSPLLPHVVGAAEGPPLDPLDREFGHYFDRRAPRSSKSFREHRTRSVSR</sequence>
<dbReference type="GO" id="GO:0004930">
    <property type="term" value="F:G protein-coupled receptor activity"/>
    <property type="evidence" value="ECO:0007669"/>
    <property type="project" value="InterPro"/>
</dbReference>
<dbReference type="Proteomes" id="UP000251314">
    <property type="component" value="Unassembled WGS sequence"/>
</dbReference>
<dbReference type="EMBL" id="RCMG01000061">
    <property type="protein sequence ID" value="KAG2865291.1"/>
    <property type="molecule type" value="Genomic_DNA"/>
</dbReference>
<keyword evidence="3 6" id="KW-1133">Transmembrane helix</keyword>
<dbReference type="OrthoDB" id="100006at2759"/>
<evidence type="ECO:0000313" key="9">
    <source>
        <dbReference type="EMBL" id="KAG2950978.1"/>
    </source>
</evidence>
<keyword evidence="4 6" id="KW-0472">Membrane</keyword>
<comment type="subcellular location">
    <subcellularLocation>
        <location evidence="1">Membrane</location>
        <topology evidence="1">Multi-pass membrane protein</topology>
    </subcellularLocation>
</comment>
<name>A0A329RGB6_9STRA</name>
<dbReference type="GO" id="GO:0007189">
    <property type="term" value="P:adenylate cyclase-activating G protein-coupled receptor signaling pathway"/>
    <property type="evidence" value="ECO:0007669"/>
    <property type="project" value="TreeGrafter"/>
</dbReference>
<dbReference type="EMBL" id="RCMV01000196">
    <property type="protein sequence ID" value="KAG3222053.1"/>
    <property type="molecule type" value="Genomic_DNA"/>
</dbReference>
<dbReference type="PRINTS" id="PR02001">
    <property type="entry name" value="GCR1CAMPR"/>
</dbReference>
<keyword evidence="13" id="KW-1185">Reference proteome</keyword>
<protein>
    <recommendedName>
        <fullName evidence="7">G-protein coupled receptors family 2 profile 2 domain-containing protein</fullName>
    </recommendedName>
</protein>
<evidence type="ECO:0000256" key="6">
    <source>
        <dbReference type="SAM" id="Phobius"/>
    </source>
</evidence>
<dbReference type="EMBL" id="RCMK01000060">
    <property type="protein sequence ID" value="KAG2950978.1"/>
    <property type="molecule type" value="Genomic_DNA"/>
</dbReference>
<evidence type="ECO:0000313" key="11">
    <source>
        <dbReference type="EMBL" id="KAG3222053.1"/>
    </source>
</evidence>
<dbReference type="GO" id="GO:0005886">
    <property type="term" value="C:plasma membrane"/>
    <property type="evidence" value="ECO:0007669"/>
    <property type="project" value="TreeGrafter"/>
</dbReference>
<keyword evidence="2 6" id="KW-0812">Transmembrane</keyword>
<dbReference type="GO" id="GO:0007166">
    <property type="term" value="P:cell surface receptor signaling pathway"/>
    <property type="evidence" value="ECO:0007669"/>
    <property type="project" value="InterPro"/>
</dbReference>
<proteinExistence type="predicted"/>
<dbReference type="EMBL" id="RCML01000054">
    <property type="protein sequence ID" value="KAG2994937.1"/>
    <property type="molecule type" value="Genomic_DNA"/>
</dbReference>
<evidence type="ECO:0000256" key="5">
    <source>
        <dbReference type="SAM" id="MobiDB-lite"/>
    </source>
</evidence>
<feature type="transmembrane region" description="Helical" evidence="6">
    <location>
        <begin position="116"/>
        <end position="135"/>
    </location>
</feature>
<dbReference type="PANTHER" id="PTHR23112">
    <property type="entry name" value="G PROTEIN-COUPLED RECEPTOR 157-RELATED"/>
    <property type="match status" value="1"/>
</dbReference>
<comment type="caution">
    <text evidence="12">The sequence shown here is derived from an EMBL/GenBank/DDBJ whole genome shotgun (WGS) entry which is preliminary data.</text>
</comment>
<dbReference type="Proteomes" id="UP000735874">
    <property type="component" value="Unassembled WGS sequence"/>
</dbReference>
<reference evidence="8" key="2">
    <citation type="submission" date="2018-10" db="EMBL/GenBank/DDBJ databases">
        <title>Effector identification in a new, highly contiguous assembly of the strawberry crown rot pathogen Phytophthora cactorum.</title>
        <authorList>
            <person name="Armitage A.D."/>
            <person name="Nellist C.F."/>
            <person name="Bates H."/>
            <person name="Vickerstaff R.J."/>
            <person name="Harrison R.J."/>
        </authorList>
    </citation>
    <scope>NUCLEOTIDE SEQUENCE</scope>
    <source>
        <strain evidence="8">15-7</strain>
        <strain evidence="9">4040</strain>
        <strain evidence="10">P415</strain>
        <strain evidence="11">P421</strain>
    </source>
</reference>
<feature type="domain" description="G-protein coupled receptors family 2 profile 2" evidence="7">
    <location>
        <begin position="2"/>
        <end position="204"/>
    </location>
</feature>
<evidence type="ECO:0000313" key="8">
    <source>
        <dbReference type="EMBL" id="KAG2865291.1"/>
    </source>
</evidence>
<evidence type="ECO:0000256" key="3">
    <source>
        <dbReference type="ARBA" id="ARBA00022989"/>
    </source>
</evidence>
<dbReference type="PRINTS" id="PR00247">
    <property type="entry name" value="GPCRCAMP"/>
</dbReference>
<dbReference type="EMBL" id="MJFZ01001349">
    <property type="protein sequence ID" value="RAW22328.1"/>
    <property type="molecule type" value="Genomic_DNA"/>
</dbReference>